<keyword evidence="4" id="KW-1185">Reference proteome</keyword>
<dbReference type="Proteomes" id="UP000190774">
    <property type="component" value="Unassembled WGS sequence"/>
</dbReference>
<reference evidence="4" key="1">
    <citation type="submission" date="2017-02" db="EMBL/GenBank/DDBJ databases">
        <authorList>
            <person name="Varghese N."/>
            <person name="Submissions S."/>
        </authorList>
    </citation>
    <scope>NUCLEOTIDE SEQUENCE [LARGE SCALE GENOMIC DNA]</scope>
    <source>
        <strain evidence="4">ATCC 700200</strain>
    </source>
</reference>
<evidence type="ECO:0000256" key="1">
    <source>
        <dbReference type="PROSITE-ProRule" id="PRU00339"/>
    </source>
</evidence>
<protein>
    <recommendedName>
        <fullName evidence="5">Tetratricopeptide repeat-containing protein</fullName>
    </recommendedName>
</protein>
<accession>A0A1T4XB46</accession>
<feature type="repeat" description="TPR" evidence="1">
    <location>
        <begin position="1544"/>
        <end position="1577"/>
    </location>
</feature>
<name>A0A1T4XB46_9BACT</name>
<feature type="region of interest" description="Disordered" evidence="2">
    <location>
        <begin position="1441"/>
        <end position="1468"/>
    </location>
</feature>
<dbReference type="Pfam" id="PF13432">
    <property type="entry name" value="TPR_16"/>
    <property type="match status" value="2"/>
</dbReference>
<dbReference type="PANTHER" id="PTHR34491">
    <property type="entry name" value="A-TYPE INCLUSION PROTEIN, PUTATIVE-RELATED"/>
    <property type="match status" value="1"/>
</dbReference>
<dbReference type="STRING" id="48467.SAMN02745166_01285"/>
<sequence length="3713" mass="416422">MYRRLVFLSWLVTSTLNGQAPEIPAEAKRYHDLLKRRPQAGTLFDRFHDTWLESASADSLLEFLKNQAARSDASASDHRLLALLQSRRGQDADALLSLETAIKLSPMDAEAWFEKSQLQARALDFDAALQSLKQAMEAGPKDLLRVEIAREQGKFLLRLNRTTEALQTWIELTKQHPDDLDLTEDVIELMAEEGLYSEASSEAQHLVELTRNASEKLTRQLRWADLLLRAEKRDESLKVLETCLAQSGQDSWVEADVLARLDQMFRREDDLEGLKTRLEALSQTHPQRSQVGKAYANALAELGEATEAAKIFRDLLARNPGKRNLQEDYIALLEQMELIPEAAEQAQIIVSQYPEDKELLIRLAGLQHRQKDNDAAAQATLDAYLGKSQVNGKTPETDQLRVARLLEAWQLPEATRKAYETLASAYPESISAQEALAHYLHRAKDHPAALKVWTELAKNGQVEDLLRIGQALLSHGLTVEAEKILSEKEQAFAQEPRFLTLLAQLAFANKKPDQAVRLHRARLDLGPDAAPLQESVRQAAQAIRDAHASEKTISELQTHTDRLTLPYRCLLSQLLDEAGQEDAALAALEMPQASPSDSLALGLQKVRLLEMRQDFTRAQETLAEVMRLPTGLTSDHTRQMVKLCRLSQSYDQAMVAIADWKKLSPGAVQPWLEEAGILMEQANQNAALDVLRTASRKFSDNLEVMEALANELANGGKTQEAYSAYMALYEQTEDPIARLRLLYPLAQMSSVTGGLPRLLEEFQKRQRQNRASALPWMALAAIHAATNNDEERRRCLYEASRLRPKDLPLLTEIARIEEESGLYPEALRTLQAAASLDSTNATKSKMASLLIETGDEEAGYQLMFELMNTDQADARVIEKTADTLAANGRWDLTISFLTPLLERFPNDYRLHYLHAVALEEDGQQTKAITAFIHMLGMHEEIPSMISAQANSNAQWQTYSGEIPDLPEGTSEWSKLPQVAQLAYQHHQKQRGYPPSTFSTVAPGGQSALTNGWVLQPTNVTNLSAMALYHLVEIGQGMNADEKAALARRLETAGIRDSSLLLEIPMFEGAIGIPPDLLAAYPDHAALHAIWLMNINQFEGDVVPGLKRCMSLFKDRYPRLAVQAAMAALRFEDDNAAQLVQEGLRIAESIPKADAVLVNNVLSALIVHSQRQKNAKLHPLLDRITTLAIKWSKDLLDEPVSPQSFWSAYSLILHLGLVNRWNELPSLLEQENSRQLQNSAHLMLQSSAYGQAYLQPNFLQPIWSQTDVSPNLANIILQLGYARNSYHPFRGTLEKNSPEVQAGLQKVLDGLTTPGLRTLIQLRLNTEPKLIIESLQKTLTDSTLSADHWIFAAWVAQQLKEWHQTLAWLGEASRRHPPAHVQKMIDNAIFMAGQNHRTLSSDEQRIVRDAFRRAKANYSASPQRDTLIALAAGLDLQDEAEDLRQAPQRSTSARQRTRGVNPYSRQFSQAQRSASPTLVKLLSKENHAAAFREFRRSVKAIGQSWLSPYSGNAPSLAEELRRTLDKQQVTARFLEQLQNEPKSNGKELQERGAFFELFGQTDAAIQSYSAALSLAPRAWDVRARLAILTSESAPREALTHLSAIPSFELRQILQRLSNDISSGSGQGRTFAKRLATIRLLTAYVSQKADSKRRMDPMLAGILAQMPYQIQQGEYDPLRFPSLYESSLSESLTEDAVHAREQLRAAYKEFCLALMKVPMLCMSGFAPYAGLALKEGQPMQTLEPVALEVLDRQALALRYTPAMRHWLGRSHNRFITQGDQITAPQPEDILVRLYAERGQLAPLENTVMPLLKKAYGDFAEQQARAYARLYLCPESEFLKAARDWLQSQSTGADPGSGQEIARIWSHRKLQTPIHEIYLERIREASFSTPSSELQSYLNILTLAGRDQDARTFIQQVRSEWLGNSPEERTKTVDAFVQRQMSQNRGNHLWMGYSNDEALMKVNAYLALLREMMEKQPRFLALSLIKDDGLLEKPYVSEQISYALTSSNVAQSSLPELLQVMEALNFLAPAKSFRTWKSPTRQQESFLKSYLAAFRSDSSSSLIESLAKRQPLEFGAEFLMAVLQPDSEKRLSAINDFFKKRGPELPEMSETARCEFSAFLKQRLPGFPWSLSAEAQATLSPIKEAERAQSNQMADTVLAAKTWDALAIENYDFQSSLVAVIDDVSSQHPEKALQLLKHAVTLLKGSREQLQASSVSSSPIYRLITDMGRVPALMKGVLDIARAENFPPEWIDQYRSAMTRSDLLQRPDYALTLFKGTPFVAEAEDFSSIALNDRYEGSLLASILSRLKNNQGIASSEKLMADLHQRQPRTFGEDLTLALMTGLPIELESFILKRADDFPKLAPAEANSLLATFIAKDRKYNVPAQLEDRLKTSLAFLYQARDQADEATIDRLLNAPSLQDAGRSLGSVDELASLLRRVSKVHPERSSVLFGKITLLISSADRQQNSSSRLATSALGQWLAQCAGIPQTFTLALQRAENEGILDEEDWIRQVAQNIGYNNGLLSGLEMIELLKHSSFIADLETFRSYPIKNDPRGSCFSYVTHGVRNGNASLPEVEEWLEQQPETFGRDLFLWVIQQKSKNDLLDLLSKYEKAISQLSVEKRQEVTPVIESLLSPLAIYLQDRPSLQPLLAHQRQQAKDAKETLLAIQDYGTLQQSYSDRDQLAAILVKIVQCDPAGADQVIQHLLSHFDLADRRNSGTPNPAYTESAYFLASLKRDPGLWPLMSREALARDLHQNKDWQQNASCIHYFSTAGMDPRLAEDALTRCGLFNDAADFNPLVGLGLPGDVSLLHYLSERLIKLSFAKPVQEALQRRKHASFGSDLIQTFLAGDRDKALNQFAIQHGADFQKMPVEIQRTLVASIQNQWPSLDKTKSLPAETQKQLQPILDIREEEKRQFAEDILKAKAFSDFKMSESRFAEACKRQILETLQAGNAERAVGLFHQATSIIVNQDTQGGWNLFRSSEGLSLKSTFFLRWLTSTDFTTLAFGLKVLNEDQTGQLVHTGWHGDYGWGFTLFQKWRQHLGLADPAHALEQTLNELAQKTEDQPVALLGLAFHQMILRMTGSDVRLASDWALKLPAEHSLKALAQEFHCAAKLYLESHPDGVGDDGTCILAHTDSQKKLWAHYRQTIFNEKLSPQVRIAVGYHLCMNYPWVVPADLVLPLAKLIADENLQMHSVRMTSIAAVIRCMARLPVTTEFRKIAESLWEGWMKRQRLASSSSTAQFSVGLNDTHLFAMLQLAGQLQRDEWIDILFGKAKHLQQNRSTIAVLTYSGYPEKAAELLQRFHLEMTSWQSGIYSWHPDLRKHLPALKAACKDAGVALLAEMIVLQASDPAPQLLRAFGEKETLDQRIGSLASKVVSTSFSDDRVQLHAASIVANYAPEQAMTHLADFFMENSSRFSIERITPLQSGGDRAMMAYLNATYIVIQAAKGNTTPWQLTFKTPRSSSSSDDYLMRTIAHYATDQITTLWQQGQAREAKIWLPIFETTLSRFGKRFYPEKLVGAAYIMATQTPDGLAAWKARLPIDQRLQAEESLRSYSLILEKAAAICGSSGDPNRLSDAKRIDLVMQLLHDKHFSNPFELLVNIIHKHKLLSVDEALTHGESIYQTTPNNMDKILQLVSCGVDRGRLKETLTLIEALERSFQGRNLNYVTLLKAQVLVRMSDKAQASSALSQLTPSNLDESQRNQVTELQKLIQVIK</sequence>
<dbReference type="SMART" id="SM00028">
    <property type="entry name" value="TPR"/>
    <property type="match status" value="9"/>
</dbReference>
<dbReference type="PANTHER" id="PTHR34491:SF156">
    <property type="entry name" value="KINESIN MOTOR DOMAIN-CONTAINING PROTEIN"/>
    <property type="match status" value="1"/>
</dbReference>
<evidence type="ECO:0000256" key="2">
    <source>
        <dbReference type="SAM" id="MobiDB-lite"/>
    </source>
</evidence>
<dbReference type="InterPro" id="IPR019734">
    <property type="entry name" value="TPR_rpt"/>
</dbReference>
<dbReference type="PROSITE" id="PS50005">
    <property type="entry name" value="TPR"/>
    <property type="match status" value="2"/>
</dbReference>
<gene>
    <name evidence="3" type="ORF">SAMN02745166_01285</name>
</gene>
<dbReference type="EMBL" id="FUYE01000003">
    <property type="protein sequence ID" value="SKA86348.1"/>
    <property type="molecule type" value="Genomic_DNA"/>
</dbReference>
<feature type="repeat" description="TPR" evidence="1">
    <location>
        <begin position="109"/>
        <end position="142"/>
    </location>
</feature>
<dbReference type="RefSeq" id="WP_078812476.1">
    <property type="nucleotide sequence ID" value="NZ_FUYE01000003.1"/>
</dbReference>
<evidence type="ECO:0000313" key="3">
    <source>
        <dbReference type="EMBL" id="SKA86348.1"/>
    </source>
</evidence>
<dbReference type="SUPFAM" id="SSF48452">
    <property type="entry name" value="TPR-like"/>
    <property type="match status" value="4"/>
</dbReference>
<keyword evidence="1" id="KW-0802">TPR repeat</keyword>
<organism evidence="3 4">
    <name type="scientific">Prosthecobacter debontii</name>
    <dbReference type="NCBI Taxonomy" id="48467"/>
    <lineage>
        <taxon>Bacteria</taxon>
        <taxon>Pseudomonadati</taxon>
        <taxon>Verrucomicrobiota</taxon>
        <taxon>Verrucomicrobiia</taxon>
        <taxon>Verrucomicrobiales</taxon>
        <taxon>Verrucomicrobiaceae</taxon>
        <taxon>Prosthecobacter</taxon>
    </lineage>
</organism>
<proteinExistence type="predicted"/>
<dbReference type="Gene3D" id="1.25.40.10">
    <property type="entry name" value="Tetratricopeptide repeat domain"/>
    <property type="match status" value="3"/>
</dbReference>
<evidence type="ECO:0008006" key="5">
    <source>
        <dbReference type="Google" id="ProtNLM"/>
    </source>
</evidence>
<evidence type="ECO:0000313" key="4">
    <source>
        <dbReference type="Proteomes" id="UP000190774"/>
    </source>
</evidence>
<dbReference type="InterPro" id="IPR011990">
    <property type="entry name" value="TPR-like_helical_dom_sf"/>
</dbReference>
<dbReference type="OrthoDB" id="174615at2"/>